<evidence type="ECO:0000313" key="2">
    <source>
        <dbReference type="Proteomes" id="UP000306317"/>
    </source>
</evidence>
<proteinExistence type="predicted"/>
<sequence length="103" mass="11937">MIVLYLSLLVAGVSLFALSFVAQYRLAALLRQRYPQHWQIIAAADHARPSAWRRWARMQQVLRSPALPALGDRAIDRWRNLWRLSPWLGWLCWLGALATRLSS</sequence>
<comment type="caution">
    <text evidence="1">The sequence shown here is derived from an EMBL/GenBank/DDBJ whole genome shotgun (WGS) entry which is preliminary data.</text>
</comment>
<organism evidence="1 2">
    <name type="scientific">Rhodanobacter lindaniclasticus</name>
    <dbReference type="NCBI Taxonomy" id="75310"/>
    <lineage>
        <taxon>Bacteria</taxon>
        <taxon>Pseudomonadati</taxon>
        <taxon>Pseudomonadota</taxon>
        <taxon>Gammaproteobacteria</taxon>
        <taxon>Lysobacterales</taxon>
        <taxon>Rhodanobacteraceae</taxon>
        <taxon>Rhodanobacter</taxon>
    </lineage>
</organism>
<keyword evidence="2" id="KW-1185">Reference proteome</keyword>
<dbReference type="Proteomes" id="UP000306317">
    <property type="component" value="Unassembled WGS sequence"/>
</dbReference>
<dbReference type="AlphaFoldDB" id="A0A4S3KFP4"/>
<dbReference type="EMBL" id="MWIO01000026">
    <property type="protein sequence ID" value="THD07397.1"/>
    <property type="molecule type" value="Genomic_DNA"/>
</dbReference>
<accession>A0A4S3KFP4</accession>
<name>A0A4S3KFP4_9GAMM</name>
<gene>
    <name evidence="1" type="ORF">B1991_08925</name>
</gene>
<reference evidence="1 2" key="1">
    <citation type="submission" date="2017-02" db="EMBL/GenBank/DDBJ databases">
        <title>Whole genome sequencing of Rhodanobacter lindaniclasticus DSM 17932.</title>
        <authorList>
            <person name="Kumar S."/>
            <person name="Patil P."/>
            <person name="Patil P.B."/>
        </authorList>
    </citation>
    <scope>NUCLEOTIDE SEQUENCE [LARGE SCALE GENOMIC DNA]</scope>
    <source>
        <strain evidence="1 2">DSM 17932</strain>
    </source>
</reference>
<dbReference type="RefSeq" id="WP_136258377.1">
    <property type="nucleotide sequence ID" value="NZ_MWIO01000026.1"/>
</dbReference>
<dbReference type="OrthoDB" id="5958251at2"/>
<protein>
    <submittedName>
        <fullName evidence="1">Uncharacterized protein</fullName>
    </submittedName>
</protein>
<evidence type="ECO:0000313" key="1">
    <source>
        <dbReference type="EMBL" id="THD07397.1"/>
    </source>
</evidence>